<dbReference type="InParanoid" id="A0A165R9Z0"/>
<reference evidence="1 2" key="1">
    <citation type="journal article" date="2016" name="Mol. Biol. Evol.">
        <title>Comparative Genomics of Early-Diverging Mushroom-Forming Fungi Provides Insights into the Origins of Lignocellulose Decay Capabilities.</title>
        <authorList>
            <person name="Nagy L.G."/>
            <person name="Riley R."/>
            <person name="Tritt A."/>
            <person name="Adam C."/>
            <person name="Daum C."/>
            <person name="Floudas D."/>
            <person name="Sun H."/>
            <person name="Yadav J.S."/>
            <person name="Pangilinan J."/>
            <person name="Larsson K.H."/>
            <person name="Matsuura K."/>
            <person name="Barry K."/>
            <person name="Labutti K."/>
            <person name="Kuo R."/>
            <person name="Ohm R.A."/>
            <person name="Bhattacharya S.S."/>
            <person name="Shirouzu T."/>
            <person name="Yoshinaga Y."/>
            <person name="Martin F.M."/>
            <person name="Grigoriev I.V."/>
            <person name="Hibbett D.S."/>
        </authorList>
    </citation>
    <scope>NUCLEOTIDE SEQUENCE [LARGE SCALE GENOMIC DNA]</scope>
    <source>
        <strain evidence="1 2">HHB14362 ss-1</strain>
    </source>
</reference>
<gene>
    <name evidence="1" type="ORF">NEOLEDRAFT_1136281</name>
</gene>
<evidence type="ECO:0000313" key="1">
    <source>
        <dbReference type="EMBL" id="KZT23508.1"/>
    </source>
</evidence>
<dbReference type="EMBL" id="KV425584">
    <property type="protein sequence ID" value="KZT23508.1"/>
    <property type="molecule type" value="Genomic_DNA"/>
</dbReference>
<dbReference type="Proteomes" id="UP000076761">
    <property type="component" value="Unassembled WGS sequence"/>
</dbReference>
<keyword evidence="2" id="KW-1185">Reference proteome</keyword>
<dbReference type="AlphaFoldDB" id="A0A165R9Z0"/>
<name>A0A165R9Z0_9AGAM</name>
<evidence type="ECO:0000313" key="2">
    <source>
        <dbReference type="Proteomes" id="UP000076761"/>
    </source>
</evidence>
<organism evidence="1 2">
    <name type="scientific">Neolentinus lepideus HHB14362 ss-1</name>
    <dbReference type="NCBI Taxonomy" id="1314782"/>
    <lineage>
        <taxon>Eukaryota</taxon>
        <taxon>Fungi</taxon>
        <taxon>Dikarya</taxon>
        <taxon>Basidiomycota</taxon>
        <taxon>Agaricomycotina</taxon>
        <taxon>Agaricomycetes</taxon>
        <taxon>Gloeophyllales</taxon>
        <taxon>Gloeophyllaceae</taxon>
        <taxon>Neolentinus</taxon>
    </lineage>
</organism>
<proteinExistence type="predicted"/>
<accession>A0A165R9Z0</accession>
<sequence>MTNPGSEPNNQAEYEFQFSCPIEQARSVGISLLNGQPRISCWPMQDLPSQVSTSKAALTFIHRHSSTEPLWALGGEQHQMHNMSNQDMDMDVDEGL</sequence>
<protein>
    <submittedName>
        <fullName evidence="1">Uncharacterized protein</fullName>
    </submittedName>
</protein>